<evidence type="ECO:0000313" key="3">
    <source>
        <dbReference type="Proteomes" id="UP000473325"/>
    </source>
</evidence>
<dbReference type="InterPro" id="IPR026001">
    <property type="entry name" value="Abi-like_C"/>
</dbReference>
<evidence type="ECO:0000259" key="1">
    <source>
        <dbReference type="Pfam" id="PF14355"/>
    </source>
</evidence>
<dbReference type="Proteomes" id="UP000473325">
    <property type="component" value="Unassembled WGS sequence"/>
</dbReference>
<protein>
    <recommendedName>
        <fullName evidence="1">Abortive infection protein-like C-terminal domain-containing protein</fullName>
    </recommendedName>
</protein>
<proteinExistence type="predicted"/>
<feature type="domain" description="Abortive infection protein-like C-terminal" evidence="1">
    <location>
        <begin position="208"/>
        <end position="290"/>
    </location>
</feature>
<accession>A0A6L7F496</accession>
<reference evidence="2 3" key="1">
    <citation type="submission" date="2019-12" db="EMBL/GenBank/DDBJ databases">
        <authorList>
            <person name="Kun Z."/>
        </authorList>
    </citation>
    <scope>NUCLEOTIDE SEQUENCE [LARGE SCALE GENOMIC DNA]</scope>
    <source>
        <strain evidence="2 3">YIM 123512</strain>
    </source>
</reference>
<organism evidence="2 3">
    <name type="scientific">Nocardioides flavescens</name>
    <dbReference type="NCBI Taxonomy" id="2691959"/>
    <lineage>
        <taxon>Bacteria</taxon>
        <taxon>Bacillati</taxon>
        <taxon>Actinomycetota</taxon>
        <taxon>Actinomycetes</taxon>
        <taxon>Propionibacteriales</taxon>
        <taxon>Nocardioidaceae</taxon>
        <taxon>Nocardioides</taxon>
    </lineage>
</organism>
<dbReference type="AlphaFoldDB" id="A0A6L7F496"/>
<gene>
    <name evidence="2" type="ORF">GRQ65_21175</name>
</gene>
<dbReference type="EMBL" id="WUEK01000017">
    <property type="protein sequence ID" value="MXG92060.1"/>
    <property type="molecule type" value="Genomic_DNA"/>
</dbReference>
<name>A0A6L7F496_9ACTN</name>
<keyword evidence="3" id="KW-1185">Reference proteome</keyword>
<dbReference type="RefSeq" id="WP_160879993.1">
    <property type="nucleotide sequence ID" value="NZ_WUEK01000017.1"/>
</dbReference>
<sequence>MDSSEFFRTEKDTSPWGTSETTRLYVELLDQIAAAPSSTWSDLELAKALTELTHDEYQKYGTNGSDLDNTEARKLLTTLKAVLARVGMRNFEFAFRDFDSFRSYWIRKGASGAGGWQARRDLLADLFNPIHDRLEALVTGGSGPKVTEEALSALADPGAIRDHLDRIERSVDDDPRLAVGSAKELVESTAKLVLKRSGVEYGKSDDLPSLVAKAHTALGINAKQVEDSAENAVGIRTLLGAVSRIGVGMAELRNQVGTGHGQAEVPTWVTPRHARLAVGSAHVWCQFVLETLEQRLS</sequence>
<comment type="caution">
    <text evidence="2">The sequence shown here is derived from an EMBL/GenBank/DDBJ whole genome shotgun (WGS) entry which is preliminary data.</text>
</comment>
<dbReference type="Pfam" id="PF14355">
    <property type="entry name" value="Abi_C"/>
    <property type="match status" value="1"/>
</dbReference>
<evidence type="ECO:0000313" key="2">
    <source>
        <dbReference type="EMBL" id="MXG92060.1"/>
    </source>
</evidence>